<organism evidence="1 2">
    <name type="scientific">Ficus carica</name>
    <name type="common">Common fig</name>
    <dbReference type="NCBI Taxonomy" id="3494"/>
    <lineage>
        <taxon>Eukaryota</taxon>
        <taxon>Viridiplantae</taxon>
        <taxon>Streptophyta</taxon>
        <taxon>Embryophyta</taxon>
        <taxon>Tracheophyta</taxon>
        <taxon>Spermatophyta</taxon>
        <taxon>Magnoliopsida</taxon>
        <taxon>eudicotyledons</taxon>
        <taxon>Gunneridae</taxon>
        <taxon>Pentapetalae</taxon>
        <taxon>rosids</taxon>
        <taxon>fabids</taxon>
        <taxon>Rosales</taxon>
        <taxon>Moraceae</taxon>
        <taxon>Ficeae</taxon>
        <taxon>Ficus</taxon>
    </lineage>
</organism>
<evidence type="ECO:0000313" key="1">
    <source>
        <dbReference type="EMBL" id="GMN47236.1"/>
    </source>
</evidence>
<dbReference type="EMBL" id="BTGU01000025">
    <property type="protein sequence ID" value="GMN47236.1"/>
    <property type="molecule type" value="Genomic_DNA"/>
</dbReference>
<dbReference type="Proteomes" id="UP001187192">
    <property type="component" value="Unassembled WGS sequence"/>
</dbReference>
<comment type="caution">
    <text evidence="1">The sequence shown here is derived from an EMBL/GenBank/DDBJ whole genome shotgun (WGS) entry which is preliminary data.</text>
</comment>
<gene>
    <name evidence="1" type="ORF">TIFTF001_016413</name>
</gene>
<protein>
    <submittedName>
        <fullName evidence="1">Uncharacterized protein</fullName>
    </submittedName>
</protein>
<evidence type="ECO:0000313" key="2">
    <source>
        <dbReference type="Proteomes" id="UP001187192"/>
    </source>
</evidence>
<proteinExistence type="predicted"/>
<sequence>MSHEALMSCHYLYIVGDPRNTHALEFAIELEKVGLPTTEIVHKTFEAAITATSSKIGEEPIVWDQDRACEPRVASDGDRNLCFSIEIGNRS</sequence>
<keyword evidence="2" id="KW-1185">Reference proteome</keyword>
<dbReference type="AlphaFoldDB" id="A0AA88ANK5"/>
<reference evidence="1" key="1">
    <citation type="submission" date="2023-07" db="EMBL/GenBank/DDBJ databases">
        <title>draft genome sequence of fig (Ficus carica).</title>
        <authorList>
            <person name="Takahashi T."/>
            <person name="Nishimura K."/>
        </authorList>
    </citation>
    <scope>NUCLEOTIDE SEQUENCE</scope>
</reference>
<accession>A0AA88ANK5</accession>
<name>A0AA88ANK5_FICCA</name>